<dbReference type="PROSITE" id="PS51335">
    <property type="entry name" value="ELMO"/>
    <property type="match status" value="1"/>
</dbReference>
<feature type="compositionally biased region" description="Basic and acidic residues" evidence="1">
    <location>
        <begin position="142"/>
        <end position="164"/>
    </location>
</feature>
<sequence>MDPVSLDSIMITEDCDGDGFDLNIVDPPGEFKSHDNDEINIFQNLNDVPIESSIEEKSDLNNCESIEVENNDIHITLDTDNVGKDNIVDLLGFHDDDGTFKDIKSFGKTTFEISTPVNVETSIQVDEENSTQPYTEILRQSDLNKENNKKMKKAEENTTEREDTSFDEAKQIIHPGEKIIFTTEDDLDMIKVTQQDTSDVKIEEDLQEETSFPDMGMQRIRQDSSSGSEFDFELPPVKKKIDDPGTETDTTKPSIEEIKSEQKSEQKTVVMGTSQTSVSTTEITSTVHSITATAKKIIEYKEECSSNDFSHTSFQKKAAEDWENVQTIEPGFLKDGEQIKPSLPESTHHFLEYSSVKSNIHTSVERHGFSALKHFLFGPPKMHRNLLVNREKIFCIAASSFNNSDKLHTRALQTIYRCLTGSRFDCSRFGSHWEEIGFQGNDPSTDLRGTGLLGLMNLIYLLRDPKCHMIAKDIYKLSLHPTQNFPFCVMGINMSRITLQSLREDCLNKECNKREDVLNVVNEFYAGIYLHMYQLWKSKGKTISDSGFVIKHLETEAKKNPHHILKNLEDYIHSRKSTSTVNLDNMDPGGDNFLSVCETEAGQY</sequence>
<dbReference type="Proteomes" id="UP000507470">
    <property type="component" value="Unassembled WGS sequence"/>
</dbReference>
<feature type="region of interest" description="Disordered" evidence="1">
    <location>
        <begin position="141"/>
        <end position="164"/>
    </location>
</feature>
<protein>
    <submittedName>
        <fullName evidence="3">ELMOD</fullName>
    </submittedName>
</protein>
<reference evidence="3 4" key="1">
    <citation type="submission" date="2020-06" db="EMBL/GenBank/DDBJ databases">
        <authorList>
            <person name="Li R."/>
            <person name="Bekaert M."/>
        </authorList>
    </citation>
    <scope>NUCLEOTIDE SEQUENCE [LARGE SCALE GENOMIC DNA]</scope>
    <source>
        <strain evidence="4">wild</strain>
    </source>
</reference>
<dbReference type="Pfam" id="PF04727">
    <property type="entry name" value="ELMO_CED12"/>
    <property type="match status" value="1"/>
</dbReference>
<dbReference type="PANTHER" id="PTHR12771:SF2">
    <property type="entry name" value="ELMO DOMAIN-CONTAINING PROTEIN 3"/>
    <property type="match status" value="1"/>
</dbReference>
<evidence type="ECO:0000256" key="1">
    <source>
        <dbReference type="SAM" id="MobiDB-lite"/>
    </source>
</evidence>
<dbReference type="OrthoDB" id="266227at2759"/>
<feature type="region of interest" description="Disordered" evidence="1">
    <location>
        <begin position="224"/>
        <end position="273"/>
    </location>
</feature>
<dbReference type="EMBL" id="CACVKT020000543">
    <property type="protein sequence ID" value="CAC5360121.1"/>
    <property type="molecule type" value="Genomic_DNA"/>
</dbReference>
<evidence type="ECO:0000259" key="2">
    <source>
        <dbReference type="PROSITE" id="PS51335"/>
    </source>
</evidence>
<keyword evidence="4" id="KW-1185">Reference proteome</keyword>
<gene>
    <name evidence="3" type="ORF">MCOR_2718</name>
</gene>
<evidence type="ECO:0000313" key="3">
    <source>
        <dbReference type="EMBL" id="CAC5360121.1"/>
    </source>
</evidence>
<feature type="domain" description="ELMO" evidence="2">
    <location>
        <begin position="407"/>
        <end position="561"/>
    </location>
</feature>
<organism evidence="3 4">
    <name type="scientific">Mytilus coruscus</name>
    <name type="common">Sea mussel</name>
    <dbReference type="NCBI Taxonomy" id="42192"/>
    <lineage>
        <taxon>Eukaryota</taxon>
        <taxon>Metazoa</taxon>
        <taxon>Spiralia</taxon>
        <taxon>Lophotrochozoa</taxon>
        <taxon>Mollusca</taxon>
        <taxon>Bivalvia</taxon>
        <taxon>Autobranchia</taxon>
        <taxon>Pteriomorphia</taxon>
        <taxon>Mytilida</taxon>
        <taxon>Mytiloidea</taxon>
        <taxon>Mytilidae</taxon>
        <taxon>Mytilinae</taxon>
        <taxon>Mytilus</taxon>
    </lineage>
</organism>
<feature type="compositionally biased region" description="Basic and acidic residues" evidence="1">
    <location>
        <begin position="254"/>
        <end position="266"/>
    </location>
</feature>
<dbReference type="AlphaFoldDB" id="A0A6J8A272"/>
<proteinExistence type="predicted"/>
<dbReference type="PANTHER" id="PTHR12771">
    <property type="entry name" value="ENGULFMENT AND CELL MOTILITY"/>
    <property type="match status" value="1"/>
</dbReference>
<dbReference type="InterPro" id="IPR006816">
    <property type="entry name" value="ELMO_dom"/>
</dbReference>
<accession>A0A6J8A272</accession>
<name>A0A6J8A272_MYTCO</name>
<evidence type="ECO:0000313" key="4">
    <source>
        <dbReference type="Proteomes" id="UP000507470"/>
    </source>
</evidence>
<dbReference type="InterPro" id="IPR050868">
    <property type="entry name" value="ELMO_domain-containing"/>
</dbReference>